<dbReference type="EMBL" id="CP063078">
    <property type="protein sequence ID" value="QOQ88176.1"/>
    <property type="molecule type" value="Genomic_DNA"/>
</dbReference>
<gene>
    <name evidence="8" type="ORF">IMC76_06445</name>
</gene>
<feature type="domain" description="Mur ligase central" evidence="7">
    <location>
        <begin position="42"/>
        <end position="229"/>
    </location>
</feature>
<evidence type="ECO:0000256" key="3">
    <source>
        <dbReference type="ARBA" id="ARBA00022723"/>
    </source>
</evidence>
<keyword evidence="5" id="KW-0067">ATP-binding</keyword>
<keyword evidence="2" id="KW-0436">Ligase</keyword>
<dbReference type="PANTHER" id="PTHR11136:SF0">
    <property type="entry name" value="DIHYDROFOLATE SYNTHETASE-RELATED"/>
    <property type="match status" value="1"/>
</dbReference>
<organism evidence="8 9">
    <name type="scientific">Campylobacter corcagiensis</name>
    <dbReference type="NCBI Taxonomy" id="1448857"/>
    <lineage>
        <taxon>Bacteria</taxon>
        <taxon>Pseudomonadati</taxon>
        <taxon>Campylobacterota</taxon>
        <taxon>Epsilonproteobacteria</taxon>
        <taxon>Campylobacterales</taxon>
        <taxon>Campylobacteraceae</taxon>
        <taxon>Campylobacter</taxon>
    </lineage>
</organism>
<evidence type="ECO:0000256" key="2">
    <source>
        <dbReference type="ARBA" id="ARBA00022598"/>
    </source>
</evidence>
<dbReference type="GO" id="GO:0004326">
    <property type="term" value="F:tetrahydrofolylpolyglutamate synthase activity"/>
    <property type="evidence" value="ECO:0007669"/>
    <property type="project" value="InterPro"/>
</dbReference>
<dbReference type="GO" id="GO:0008841">
    <property type="term" value="F:dihydrofolate synthase activity"/>
    <property type="evidence" value="ECO:0007669"/>
    <property type="project" value="TreeGrafter"/>
</dbReference>
<dbReference type="AlphaFoldDB" id="A0A7M1LK55"/>
<dbReference type="PANTHER" id="PTHR11136">
    <property type="entry name" value="FOLYLPOLYGLUTAMATE SYNTHASE-RELATED"/>
    <property type="match status" value="1"/>
</dbReference>
<dbReference type="Gene3D" id="3.40.1190.10">
    <property type="entry name" value="Mur-like, catalytic domain"/>
    <property type="match status" value="1"/>
</dbReference>
<dbReference type="InterPro" id="IPR013221">
    <property type="entry name" value="Mur_ligase_cen"/>
</dbReference>
<evidence type="ECO:0000313" key="8">
    <source>
        <dbReference type="EMBL" id="QOQ88176.1"/>
    </source>
</evidence>
<dbReference type="GO" id="GO:0046872">
    <property type="term" value="F:metal ion binding"/>
    <property type="evidence" value="ECO:0007669"/>
    <property type="project" value="UniProtKB-KW"/>
</dbReference>
<evidence type="ECO:0000256" key="1">
    <source>
        <dbReference type="ARBA" id="ARBA00008276"/>
    </source>
</evidence>
<evidence type="ECO:0000256" key="4">
    <source>
        <dbReference type="ARBA" id="ARBA00022741"/>
    </source>
</evidence>
<dbReference type="InterPro" id="IPR036565">
    <property type="entry name" value="Mur-like_cat_sf"/>
</dbReference>
<proteinExistence type="inferred from homology"/>
<keyword evidence="9" id="KW-1185">Reference proteome</keyword>
<dbReference type="SUPFAM" id="SSF53623">
    <property type="entry name" value="MurD-like peptide ligases, catalytic domain"/>
    <property type="match status" value="1"/>
</dbReference>
<comment type="similarity">
    <text evidence="1">Belongs to the folylpolyglutamate synthase family.</text>
</comment>
<sequence>MKLSEYLKNKPIFYKKIDFERFPKAYNSIKDALKIPPIIHIVGTNGKGSTGRFLAQILELNGFSVGHFTSPHIFEFRERFYKNGDIVSNDELENAHQILQNLLALEFKDSLSYFEYATLLAAILFQNCDYAIFEAGMGGEYDSTNSFPKILSLFTPISLDHTEILGDSIEKISKTKLNAMSKTAILNDDMNEISINIAKDIAVKKGANLSLASENLTTLDKEKISKYLRTFTLPKFLISNLTLACAAVKSLNLELNLSGLGKLNLRGRQEQILPNLTVDVGHNEDAARAVLEEFKGKKITLIYNAFKDKNYTKILAILKPIIKEVKIYCYKSEFRELATDDIFNVCENLGIKCSKFSSLNSDENFLVFGSFMLVEEFLKNENLC</sequence>
<dbReference type="GO" id="GO:0005524">
    <property type="term" value="F:ATP binding"/>
    <property type="evidence" value="ECO:0007669"/>
    <property type="project" value="UniProtKB-KW"/>
</dbReference>
<reference evidence="8 9" key="1">
    <citation type="submission" date="2020-10" db="EMBL/GenBank/DDBJ databases">
        <title>Campylobacter and Helicobacter PacBio genomes.</title>
        <authorList>
            <person name="Lane C."/>
        </authorList>
    </citation>
    <scope>NUCLEOTIDE SEQUENCE [LARGE SCALE GENOMIC DNA]</scope>
    <source>
        <strain evidence="8 9">2016D-0077</strain>
    </source>
</reference>
<dbReference type="InterPro" id="IPR001645">
    <property type="entry name" value="Folylpolyglutamate_synth"/>
</dbReference>
<keyword evidence="6" id="KW-0460">Magnesium</keyword>
<accession>A0A7M1LK55</accession>
<name>A0A7M1LK55_9BACT</name>
<keyword evidence="3" id="KW-0479">Metal-binding</keyword>
<evidence type="ECO:0000313" key="9">
    <source>
        <dbReference type="Proteomes" id="UP000594749"/>
    </source>
</evidence>
<dbReference type="Proteomes" id="UP000594749">
    <property type="component" value="Chromosome"/>
</dbReference>
<evidence type="ECO:0000259" key="7">
    <source>
        <dbReference type="Pfam" id="PF08245"/>
    </source>
</evidence>
<dbReference type="UniPathway" id="UPA00077">
    <property type="reaction ID" value="UER00157"/>
</dbReference>
<dbReference type="NCBIfam" id="TIGR01499">
    <property type="entry name" value="folC"/>
    <property type="match status" value="1"/>
</dbReference>
<dbReference type="InterPro" id="IPR036615">
    <property type="entry name" value="Mur_ligase_C_dom_sf"/>
</dbReference>
<dbReference type="GO" id="GO:0005737">
    <property type="term" value="C:cytoplasm"/>
    <property type="evidence" value="ECO:0007669"/>
    <property type="project" value="TreeGrafter"/>
</dbReference>
<dbReference type="RefSeq" id="WP_025803784.1">
    <property type="nucleotide sequence ID" value="NZ_CP053842.1"/>
</dbReference>
<protein>
    <submittedName>
        <fullName evidence="8">Bifunctional folylpolyglutamate synthase/dihydrofolate synthase</fullName>
    </submittedName>
</protein>
<keyword evidence="4" id="KW-0547">Nucleotide-binding</keyword>
<evidence type="ECO:0000256" key="5">
    <source>
        <dbReference type="ARBA" id="ARBA00022840"/>
    </source>
</evidence>
<dbReference type="OrthoDB" id="9809356at2"/>
<evidence type="ECO:0000256" key="6">
    <source>
        <dbReference type="ARBA" id="ARBA00022842"/>
    </source>
</evidence>
<dbReference type="Gene3D" id="3.90.190.20">
    <property type="entry name" value="Mur ligase, C-terminal domain"/>
    <property type="match status" value="1"/>
</dbReference>
<dbReference type="SUPFAM" id="SSF53244">
    <property type="entry name" value="MurD-like peptide ligases, peptide-binding domain"/>
    <property type="match status" value="1"/>
</dbReference>
<dbReference type="GO" id="GO:0046654">
    <property type="term" value="P:tetrahydrofolate biosynthetic process"/>
    <property type="evidence" value="ECO:0007669"/>
    <property type="project" value="UniProtKB-UniPathway"/>
</dbReference>
<dbReference type="Pfam" id="PF08245">
    <property type="entry name" value="Mur_ligase_M"/>
    <property type="match status" value="1"/>
</dbReference>